<dbReference type="PaxDb" id="4097-A0A1S4D0M7"/>
<gene>
    <name evidence="4" type="primary">LOC107824549</name>
</gene>
<dbReference type="SUPFAM" id="SSF53335">
    <property type="entry name" value="S-adenosyl-L-methionine-dependent methyltransferases"/>
    <property type="match status" value="1"/>
</dbReference>
<evidence type="ECO:0000256" key="3">
    <source>
        <dbReference type="ARBA" id="ARBA00022691"/>
    </source>
</evidence>
<dbReference type="STRING" id="4097.A0A1S4D0M7"/>
<evidence type="ECO:0000256" key="1">
    <source>
        <dbReference type="ARBA" id="ARBA00022603"/>
    </source>
</evidence>
<accession>A0A1S4D0M7</accession>
<keyword evidence="3" id="KW-0949">S-adenosyl-L-methionine</keyword>
<dbReference type="InterPro" id="IPR004033">
    <property type="entry name" value="UbiE/COQ5_MeTrFase"/>
</dbReference>
<dbReference type="SMR" id="A0A1S4D0M7"/>
<name>A0A1S4D0M7_TOBAC</name>
<evidence type="ECO:0000313" key="4">
    <source>
        <dbReference type="RefSeq" id="XP_016506829.1"/>
    </source>
</evidence>
<dbReference type="RefSeq" id="XP_016506829.1">
    <property type="nucleotide sequence ID" value="XM_016651343.1"/>
</dbReference>
<dbReference type="PROSITE" id="PS51608">
    <property type="entry name" value="SAM_MT_UBIE"/>
    <property type="match status" value="1"/>
</dbReference>
<evidence type="ECO:0000256" key="2">
    <source>
        <dbReference type="ARBA" id="ARBA00022679"/>
    </source>
</evidence>
<dbReference type="AlphaFoldDB" id="A0A1S4D0M7"/>
<dbReference type="Gene3D" id="3.40.50.150">
    <property type="entry name" value="Vaccinia Virus protein VP39"/>
    <property type="match status" value="1"/>
</dbReference>
<organism evidence="4">
    <name type="scientific">Nicotiana tabacum</name>
    <name type="common">Common tobacco</name>
    <dbReference type="NCBI Taxonomy" id="4097"/>
    <lineage>
        <taxon>Eukaryota</taxon>
        <taxon>Viridiplantae</taxon>
        <taxon>Streptophyta</taxon>
        <taxon>Embryophyta</taxon>
        <taxon>Tracheophyta</taxon>
        <taxon>Spermatophyta</taxon>
        <taxon>Magnoliopsida</taxon>
        <taxon>eudicotyledons</taxon>
        <taxon>Gunneridae</taxon>
        <taxon>Pentapetalae</taxon>
        <taxon>asterids</taxon>
        <taxon>lamiids</taxon>
        <taxon>Solanales</taxon>
        <taxon>Solanaceae</taxon>
        <taxon>Nicotianoideae</taxon>
        <taxon>Nicotianeae</taxon>
        <taxon>Nicotiana</taxon>
    </lineage>
</organism>
<dbReference type="CDD" id="cd02440">
    <property type="entry name" value="AdoMet_MTases"/>
    <property type="match status" value="1"/>
</dbReference>
<dbReference type="OMA" id="WDYFVES"/>
<proteinExistence type="predicted"/>
<dbReference type="InterPro" id="IPR029063">
    <property type="entry name" value="SAM-dependent_MTases_sf"/>
</dbReference>
<keyword evidence="2" id="KW-0808">Transferase</keyword>
<dbReference type="PANTHER" id="PTHR43591">
    <property type="entry name" value="METHYLTRANSFERASE"/>
    <property type="match status" value="1"/>
</dbReference>
<sequence length="240" mass="26480">MAGTLAGKVVVAGAWRSVAAFLPDKISRFLNLNYIYVLVKLELSRLYCRAKDGDNVLDVCCGSGDLTFLLSERVGPYGKAVGLDFSKEQLLTASTRQKLRSKTCYKNIKWMEGNALDLPFPDSSFDAVTIGYGLRNVIDRHKAMTEICRVLKPGSTISILDFNKSINPLSTTIQELMIDNIVVPVASGYGLEDEYKYLKSSIKNFLTGNELEMLALEVGFSTAKHFEIGFGLMGNLVAIR</sequence>
<protein>
    <submittedName>
        <fullName evidence="4">2-phytyl-1,4-beta-naphthoquinone methyltransferase, chloroplastic</fullName>
    </submittedName>
</protein>
<dbReference type="OrthoDB" id="6329284at2759"/>
<keyword evidence="1 4" id="KW-0489">Methyltransferase</keyword>
<dbReference type="GO" id="GO:0032259">
    <property type="term" value="P:methylation"/>
    <property type="evidence" value="ECO:0007669"/>
    <property type="project" value="UniProtKB-KW"/>
</dbReference>
<dbReference type="NCBIfam" id="TIGR01934">
    <property type="entry name" value="MenG_MenH_UbiE"/>
    <property type="match status" value="1"/>
</dbReference>
<dbReference type="GO" id="GO:0008168">
    <property type="term" value="F:methyltransferase activity"/>
    <property type="evidence" value="ECO:0000318"/>
    <property type="project" value="GO_Central"/>
</dbReference>
<reference evidence="4" key="1">
    <citation type="submission" date="2025-08" db="UniProtKB">
        <authorList>
            <consortium name="RefSeq"/>
        </authorList>
    </citation>
    <scope>IDENTIFICATION</scope>
</reference>
<dbReference type="KEGG" id="nta:107824549"/>
<dbReference type="PANTHER" id="PTHR43591:SF24">
    <property type="entry name" value="2-METHOXY-6-POLYPRENYL-1,4-BENZOQUINOL METHYLASE, MITOCHONDRIAL"/>
    <property type="match status" value="1"/>
</dbReference>
<dbReference type="Pfam" id="PF01209">
    <property type="entry name" value="Ubie_methyltran"/>
    <property type="match status" value="1"/>
</dbReference>